<accession>A0A4Y0BEX0</accession>
<evidence type="ECO:0000313" key="2">
    <source>
        <dbReference type="EnsemblMetazoa" id="AFUN018593-PA"/>
    </source>
</evidence>
<dbReference type="VEuPathDB" id="VectorBase:AFUN018593"/>
<feature type="compositionally biased region" description="Polar residues" evidence="1">
    <location>
        <begin position="204"/>
        <end position="214"/>
    </location>
</feature>
<dbReference type="AlphaFoldDB" id="A0A4Y0BEX0"/>
<sequence>MSDIFGNLDNFLENYDENNISSSSNLSYTGSGIANDALVNDHSRRQSTNSATKSNKTTKSKRGTVPSQNNRNKTATTLGNLAVTTSTNSSVLTPSTPAPAPSVIDLTPTTLLSIADEMQLLFQSFQSIFNSKNPIVQEMLKNREASAIKRSFSTLNNSYNRKPPVTASEVMKLSKKIESVRNNLTQLDQKIKSTLEPVSPDQPSPSGRSRNTTAVNQLGPPNVVCIPLNIIFLFIRVYQINHLLLAV</sequence>
<reference evidence="2" key="1">
    <citation type="submission" date="2020-05" db="UniProtKB">
        <authorList>
            <consortium name="EnsemblMetazoa"/>
        </authorList>
    </citation>
    <scope>IDENTIFICATION</scope>
    <source>
        <strain evidence="2">FUMOZ</strain>
    </source>
</reference>
<dbReference type="VEuPathDB" id="VectorBase:AFUN2_003940"/>
<proteinExistence type="predicted"/>
<feature type="compositionally biased region" description="Polar residues" evidence="1">
    <location>
        <begin position="65"/>
        <end position="79"/>
    </location>
</feature>
<feature type="region of interest" description="Disordered" evidence="1">
    <location>
        <begin position="195"/>
        <end position="214"/>
    </location>
</feature>
<evidence type="ECO:0000256" key="1">
    <source>
        <dbReference type="SAM" id="MobiDB-lite"/>
    </source>
</evidence>
<protein>
    <submittedName>
        <fullName evidence="2">Uncharacterized protein</fullName>
    </submittedName>
</protein>
<dbReference type="EnsemblMetazoa" id="AFUN018593-RA">
    <property type="protein sequence ID" value="AFUN018593-PA"/>
    <property type="gene ID" value="AFUN018593"/>
</dbReference>
<feature type="region of interest" description="Disordered" evidence="1">
    <location>
        <begin position="40"/>
        <end position="79"/>
    </location>
</feature>
<name>A0A4Y0BEX0_ANOFN</name>
<organism evidence="2">
    <name type="scientific">Anopheles funestus</name>
    <name type="common">African malaria mosquito</name>
    <dbReference type="NCBI Taxonomy" id="62324"/>
    <lineage>
        <taxon>Eukaryota</taxon>
        <taxon>Metazoa</taxon>
        <taxon>Ecdysozoa</taxon>
        <taxon>Arthropoda</taxon>
        <taxon>Hexapoda</taxon>
        <taxon>Insecta</taxon>
        <taxon>Pterygota</taxon>
        <taxon>Neoptera</taxon>
        <taxon>Endopterygota</taxon>
        <taxon>Diptera</taxon>
        <taxon>Nematocera</taxon>
        <taxon>Culicoidea</taxon>
        <taxon>Culicidae</taxon>
        <taxon>Anophelinae</taxon>
        <taxon>Anopheles</taxon>
    </lineage>
</organism>